<dbReference type="PANTHER" id="PTHR43725:SF53">
    <property type="entry name" value="UDP-ARABINOSE 4-EPIMERASE 1"/>
    <property type="match status" value="1"/>
</dbReference>
<gene>
    <name evidence="7" type="ORF">UFOPK4098_00531</name>
    <name evidence="8" type="ORF">UFOPK4347_01538</name>
</gene>
<evidence type="ECO:0000256" key="1">
    <source>
        <dbReference type="ARBA" id="ARBA00001911"/>
    </source>
</evidence>
<dbReference type="Gene3D" id="3.90.25.10">
    <property type="entry name" value="UDP-galactose 4-epimerase, domain 1"/>
    <property type="match status" value="1"/>
</dbReference>
<keyword evidence="5" id="KW-0119">Carbohydrate metabolism</keyword>
<evidence type="ECO:0000256" key="5">
    <source>
        <dbReference type="ARBA" id="ARBA00023277"/>
    </source>
</evidence>
<dbReference type="EMBL" id="CAFBQU010000063">
    <property type="protein sequence ID" value="CAB5067659.1"/>
    <property type="molecule type" value="Genomic_DNA"/>
</dbReference>
<dbReference type="InterPro" id="IPR005886">
    <property type="entry name" value="UDP_G4E"/>
</dbReference>
<evidence type="ECO:0000256" key="3">
    <source>
        <dbReference type="ARBA" id="ARBA00023027"/>
    </source>
</evidence>
<dbReference type="Pfam" id="PF01370">
    <property type="entry name" value="Epimerase"/>
    <property type="match status" value="1"/>
</dbReference>
<comment type="cofactor">
    <cofactor evidence="1">
        <name>NAD(+)</name>
        <dbReference type="ChEBI" id="CHEBI:57540"/>
    </cofactor>
</comment>
<protein>
    <submittedName>
        <fullName evidence="7">Unannotated protein</fullName>
    </submittedName>
</protein>
<dbReference type="GO" id="GO:0033499">
    <property type="term" value="P:galactose catabolic process via UDP-galactose, Leloir pathway"/>
    <property type="evidence" value="ECO:0007669"/>
    <property type="project" value="TreeGrafter"/>
</dbReference>
<accession>A0A6J7QFV4</accession>
<evidence type="ECO:0000256" key="4">
    <source>
        <dbReference type="ARBA" id="ARBA00023235"/>
    </source>
</evidence>
<feature type="domain" description="NAD-dependent epimerase/dehydratase" evidence="6">
    <location>
        <begin position="4"/>
        <end position="251"/>
    </location>
</feature>
<dbReference type="NCBIfam" id="TIGR01179">
    <property type="entry name" value="galE"/>
    <property type="match status" value="1"/>
</dbReference>
<dbReference type="EMBL" id="CAFBPN010000017">
    <property type="protein sequence ID" value="CAB5015219.1"/>
    <property type="molecule type" value="Genomic_DNA"/>
</dbReference>
<evidence type="ECO:0000259" key="6">
    <source>
        <dbReference type="Pfam" id="PF01370"/>
    </source>
</evidence>
<proteinExistence type="inferred from homology"/>
<dbReference type="GO" id="GO:0003978">
    <property type="term" value="F:UDP-glucose 4-epimerase activity"/>
    <property type="evidence" value="ECO:0007669"/>
    <property type="project" value="InterPro"/>
</dbReference>
<evidence type="ECO:0000256" key="2">
    <source>
        <dbReference type="ARBA" id="ARBA00007637"/>
    </source>
</evidence>
<dbReference type="Gene3D" id="3.40.50.720">
    <property type="entry name" value="NAD(P)-binding Rossmann-like Domain"/>
    <property type="match status" value="1"/>
</dbReference>
<keyword evidence="4" id="KW-0413">Isomerase</keyword>
<sequence length="327" mass="35491">MTTLVTGGAGYIGSHTVRQLVNAGRDVVVFDSLELGHRESLLGTELVAGNIANQDLIASTCKKYGITEVIHFAAYKSVGESMSNPGRYFSNNVTGSTLLVDALAQAGIDKIVFSSSASVYGTPDTVPVREDAPLHPESVYAETKYMTERMLHWFSETHGLRSVSLRYFNAAGDSFDSLIGEDWSVTTNLVPVVMKATLGKRDALEVFGNDYPTRDGTGIRDYIHVVDLADAHVKALDYLAEGKPTIACNVGTGTGTTVLEVIQATERISGRKVPYVMSPRRSGDPVEVYADPAFAAQTLGWQAQYSLDDIISTAWQWHSTHINGYTK</sequence>
<dbReference type="CDD" id="cd05247">
    <property type="entry name" value="UDP_G4E_1_SDR_e"/>
    <property type="match status" value="1"/>
</dbReference>
<dbReference type="SUPFAM" id="SSF51735">
    <property type="entry name" value="NAD(P)-binding Rossmann-fold domains"/>
    <property type="match status" value="1"/>
</dbReference>
<reference evidence="7" key="1">
    <citation type="submission" date="2020-05" db="EMBL/GenBank/DDBJ databases">
        <authorList>
            <person name="Chiriac C."/>
            <person name="Salcher M."/>
            <person name="Ghai R."/>
            <person name="Kavagutti S V."/>
        </authorList>
    </citation>
    <scope>NUCLEOTIDE SEQUENCE</scope>
</reference>
<dbReference type="InterPro" id="IPR001509">
    <property type="entry name" value="Epimerase_deHydtase"/>
</dbReference>
<dbReference type="PANTHER" id="PTHR43725">
    <property type="entry name" value="UDP-GLUCOSE 4-EPIMERASE"/>
    <property type="match status" value="1"/>
</dbReference>
<dbReference type="InterPro" id="IPR036291">
    <property type="entry name" value="NAD(P)-bd_dom_sf"/>
</dbReference>
<comment type="similarity">
    <text evidence="2">Belongs to the NAD(P)-dependent epimerase/dehydratase family.</text>
</comment>
<dbReference type="AlphaFoldDB" id="A0A6J7QFV4"/>
<evidence type="ECO:0000313" key="7">
    <source>
        <dbReference type="EMBL" id="CAB5015219.1"/>
    </source>
</evidence>
<evidence type="ECO:0000313" key="8">
    <source>
        <dbReference type="EMBL" id="CAB5067659.1"/>
    </source>
</evidence>
<organism evidence="7">
    <name type="scientific">freshwater metagenome</name>
    <dbReference type="NCBI Taxonomy" id="449393"/>
    <lineage>
        <taxon>unclassified sequences</taxon>
        <taxon>metagenomes</taxon>
        <taxon>ecological metagenomes</taxon>
    </lineage>
</organism>
<keyword evidence="3" id="KW-0520">NAD</keyword>
<name>A0A6J7QFV4_9ZZZZ</name>